<dbReference type="RefSeq" id="WP_268186553.1">
    <property type="nucleotide sequence ID" value="NZ_CP113361.1"/>
</dbReference>
<dbReference type="KEGG" id="mou:OU421_00155"/>
<dbReference type="EMBL" id="CP113361">
    <property type="protein sequence ID" value="WAI01327.1"/>
    <property type="molecule type" value="Genomic_DNA"/>
</dbReference>
<protein>
    <recommendedName>
        <fullName evidence="3">Methyltransferase domain-containing protein</fullName>
    </recommendedName>
</protein>
<reference evidence="1" key="1">
    <citation type="submission" date="2022-11" db="EMBL/GenBank/DDBJ databases">
        <title>Complete genome sequence of Methanogenium organophilum DSM 3596.</title>
        <authorList>
            <person name="Chen S.-C."/>
            <person name="Lai S.-J."/>
            <person name="You Y.-T."/>
        </authorList>
    </citation>
    <scope>NUCLEOTIDE SEQUENCE</scope>
    <source>
        <strain evidence="1">DSM 3596</strain>
    </source>
</reference>
<name>A0A9X9S4H5_METOG</name>
<organism evidence="1 2">
    <name type="scientific">Methanogenium organophilum</name>
    <dbReference type="NCBI Taxonomy" id="2199"/>
    <lineage>
        <taxon>Archaea</taxon>
        <taxon>Methanobacteriati</taxon>
        <taxon>Methanobacteriota</taxon>
        <taxon>Stenosarchaea group</taxon>
        <taxon>Methanomicrobia</taxon>
        <taxon>Methanomicrobiales</taxon>
        <taxon>Methanomicrobiaceae</taxon>
        <taxon>Methanogenium</taxon>
    </lineage>
</organism>
<evidence type="ECO:0000313" key="2">
    <source>
        <dbReference type="Proteomes" id="UP001163096"/>
    </source>
</evidence>
<accession>A0A9X9S4H5</accession>
<proteinExistence type="predicted"/>
<evidence type="ECO:0008006" key="3">
    <source>
        <dbReference type="Google" id="ProtNLM"/>
    </source>
</evidence>
<sequence length="277" mass="30724">MLIDQIFEVTGIQCIEPVFAETTEDYYTEELLSLSAEEARLLIDENEYPIGLALKTDDVWVAGSFVFRSPSRAVLSKFEEVGGDIYQEDASRYVDSLREYFSLKLLSEVPPATEDTRPERKEMVASLIGEIWGSLNDEVCIDCCCGSGVVSEAIAECGGRPCAYDNDPALIALGLQSERLSAHQVMHIDATRAGDYISPVGYGVGCMLGDITAFNADMWENIVAELLCLSEKTLISTATEPEIRRVENWCLAEGRSCDIIENKRDPIYDRWVCVTSV</sequence>
<gene>
    <name evidence="1" type="ORF">OU421_00155</name>
</gene>
<keyword evidence="2" id="KW-1185">Reference proteome</keyword>
<dbReference type="AlphaFoldDB" id="A0A9X9S4H5"/>
<dbReference type="InterPro" id="IPR029063">
    <property type="entry name" value="SAM-dependent_MTases_sf"/>
</dbReference>
<evidence type="ECO:0000313" key="1">
    <source>
        <dbReference type="EMBL" id="WAI01327.1"/>
    </source>
</evidence>
<dbReference type="Proteomes" id="UP001163096">
    <property type="component" value="Chromosome"/>
</dbReference>
<dbReference type="GeneID" id="76833467"/>
<dbReference type="SUPFAM" id="SSF53335">
    <property type="entry name" value="S-adenosyl-L-methionine-dependent methyltransferases"/>
    <property type="match status" value="1"/>
</dbReference>